<proteinExistence type="predicted"/>
<protein>
    <submittedName>
        <fullName evidence="2">Uncharacterized protein</fullName>
    </submittedName>
</protein>
<organism evidence="2 3">
    <name type="scientific">Actinomadura namibiensis</name>
    <dbReference type="NCBI Taxonomy" id="182080"/>
    <lineage>
        <taxon>Bacteria</taxon>
        <taxon>Bacillati</taxon>
        <taxon>Actinomycetota</taxon>
        <taxon>Actinomycetes</taxon>
        <taxon>Streptosporangiales</taxon>
        <taxon>Thermomonosporaceae</taxon>
        <taxon>Actinomadura</taxon>
    </lineage>
</organism>
<evidence type="ECO:0000313" key="3">
    <source>
        <dbReference type="Proteomes" id="UP000572680"/>
    </source>
</evidence>
<feature type="transmembrane region" description="Helical" evidence="1">
    <location>
        <begin position="169"/>
        <end position="189"/>
    </location>
</feature>
<dbReference type="Proteomes" id="UP000572680">
    <property type="component" value="Unassembled WGS sequence"/>
</dbReference>
<dbReference type="AlphaFoldDB" id="A0A7W3LLN4"/>
<sequence>MPPADDATPAAEADASPPNPPPNAYGCLFPSAGLHALGLVLALPPLRWTAVGYLLTLAGAILLAVTCGLARLPAGSPERPRAVRAADHQILYGAAATAMTVVTAATTANDTAVWMGYLSLVPVGTGIYTRGGLLGWDRALPAGAVTALVVAVPVLCATGALFAHGTERLPALTVLLTIAGVGLLGVGLLRSRRGVVPGAVLLFLVCALFVTDFTGGLHAWLGVAGQRVDCRHVDTTTFRPRAASPDIVHHYRCGDRRIDVRGSEAGRAADGALLVDPTGVSDRGLRDAEVPGGRGMLWWATLAAVIAAMGAVLLLGRGSRNPGMRV</sequence>
<keyword evidence="1" id="KW-0472">Membrane</keyword>
<evidence type="ECO:0000256" key="1">
    <source>
        <dbReference type="SAM" id="Phobius"/>
    </source>
</evidence>
<keyword evidence="3" id="KW-1185">Reference proteome</keyword>
<feature type="transmembrane region" description="Helical" evidence="1">
    <location>
        <begin position="140"/>
        <end position="163"/>
    </location>
</feature>
<reference evidence="2 3" key="1">
    <citation type="submission" date="2020-08" db="EMBL/GenBank/DDBJ databases">
        <title>Genomic Encyclopedia of Type Strains, Phase IV (KMG-IV): sequencing the most valuable type-strain genomes for metagenomic binning, comparative biology and taxonomic classification.</title>
        <authorList>
            <person name="Goeker M."/>
        </authorList>
    </citation>
    <scope>NUCLEOTIDE SEQUENCE [LARGE SCALE GENOMIC DNA]</scope>
    <source>
        <strain evidence="2 3">DSM 44197</strain>
    </source>
</reference>
<feature type="transmembrane region" description="Helical" evidence="1">
    <location>
        <begin position="296"/>
        <end position="316"/>
    </location>
</feature>
<gene>
    <name evidence="2" type="ORF">HNR61_001991</name>
</gene>
<keyword evidence="1" id="KW-1133">Transmembrane helix</keyword>
<comment type="caution">
    <text evidence="2">The sequence shown here is derived from an EMBL/GenBank/DDBJ whole genome shotgun (WGS) entry which is preliminary data.</text>
</comment>
<dbReference type="EMBL" id="JACJIA010000002">
    <property type="protein sequence ID" value="MBA8950378.1"/>
    <property type="molecule type" value="Genomic_DNA"/>
</dbReference>
<keyword evidence="1" id="KW-0812">Transmembrane</keyword>
<feature type="transmembrane region" description="Helical" evidence="1">
    <location>
        <begin position="201"/>
        <end position="221"/>
    </location>
</feature>
<accession>A0A7W3LLN4</accession>
<evidence type="ECO:0000313" key="2">
    <source>
        <dbReference type="EMBL" id="MBA8950378.1"/>
    </source>
</evidence>
<feature type="transmembrane region" description="Helical" evidence="1">
    <location>
        <begin position="90"/>
        <end position="108"/>
    </location>
</feature>
<name>A0A7W3LLN4_ACTNM</name>
<feature type="transmembrane region" description="Helical" evidence="1">
    <location>
        <begin position="50"/>
        <end position="70"/>
    </location>
</feature>
<dbReference type="RefSeq" id="WP_182842805.1">
    <property type="nucleotide sequence ID" value="NZ_BAAALP010000002.1"/>
</dbReference>
<feature type="transmembrane region" description="Helical" evidence="1">
    <location>
        <begin position="114"/>
        <end position="133"/>
    </location>
</feature>